<dbReference type="GO" id="GO:0016020">
    <property type="term" value="C:membrane"/>
    <property type="evidence" value="ECO:0007669"/>
    <property type="project" value="UniProtKB-SubCell"/>
</dbReference>
<feature type="transmembrane region" description="Helical" evidence="8">
    <location>
        <begin position="324"/>
        <end position="345"/>
    </location>
</feature>
<feature type="transmembrane region" description="Helical" evidence="8">
    <location>
        <begin position="296"/>
        <end position="317"/>
    </location>
</feature>
<feature type="transmembrane region" description="Helical" evidence="8">
    <location>
        <begin position="175"/>
        <end position="196"/>
    </location>
</feature>
<dbReference type="EMBL" id="AMGV01000004">
    <property type="protein sequence ID" value="KEF58321.1"/>
    <property type="molecule type" value="Genomic_DNA"/>
</dbReference>
<dbReference type="OrthoDB" id="6612291at2759"/>
<organism evidence="10 11">
    <name type="scientific">Exophiala aquamarina CBS 119918</name>
    <dbReference type="NCBI Taxonomy" id="1182545"/>
    <lineage>
        <taxon>Eukaryota</taxon>
        <taxon>Fungi</taxon>
        <taxon>Dikarya</taxon>
        <taxon>Ascomycota</taxon>
        <taxon>Pezizomycotina</taxon>
        <taxon>Eurotiomycetes</taxon>
        <taxon>Chaetothyriomycetidae</taxon>
        <taxon>Chaetothyriales</taxon>
        <taxon>Herpotrichiellaceae</taxon>
        <taxon>Exophiala</taxon>
    </lineage>
</organism>
<dbReference type="InterPro" id="IPR036259">
    <property type="entry name" value="MFS_trans_sf"/>
</dbReference>
<dbReference type="HOGENOM" id="CLU_001265_30_13_1"/>
<feature type="transmembrane region" description="Helical" evidence="8">
    <location>
        <begin position="266"/>
        <end position="290"/>
    </location>
</feature>
<dbReference type="GO" id="GO:0005351">
    <property type="term" value="F:carbohydrate:proton symporter activity"/>
    <property type="evidence" value="ECO:0007669"/>
    <property type="project" value="TreeGrafter"/>
</dbReference>
<proteinExistence type="inferred from homology"/>
<dbReference type="NCBIfam" id="TIGR00879">
    <property type="entry name" value="SP"/>
    <property type="match status" value="1"/>
</dbReference>
<comment type="similarity">
    <text evidence="2 7">Belongs to the major facilitator superfamily. Sugar transporter (TC 2.A.1.1) family.</text>
</comment>
<protein>
    <recommendedName>
        <fullName evidence="9">Major facilitator superfamily (MFS) profile domain-containing protein</fullName>
    </recommendedName>
</protein>
<keyword evidence="4 8" id="KW-0812">Transmembrane</keyword>
<accession>A0A072PER0</accession>
<dbReference type="VEuPathDB" id="FungiDB:A1O9_06247"/>
<dbReference type="Gene3D" id="1.20.1250.20">
    <property type="entry name" value="MFS general substrate transporter like domains"/>
    <property type="match status" value="1"/>
</dbReference>
<keyword evidence="6 8" id="KW-0472">Membrane</keyword>
<evidence type="ECO:0000313" key="10">
    <source>
        <dbReference type="EMBL" id="KEF58321.1"/>
    </source>
</evidence>
<evidence type="ECO:0000256" key="3">
    <source>
        <dbReference type="ARBA" id="ARBA00022448"/>
    </source>
</evidence>
<gene>
    <name evidence="10" type="ORF">A1O9_06247</name>
</gene>
<comment type="caution">
    <text evidence="10">The sequence shown here is derived from an EMBL/GenBank/DDBJ whole genome shotgun (WGS) entry which is preliminary data.</text>
</comment>
<evidence type="ECO:0000256" key="4">
    <source>
        <dbReference type="ARBA" id="ARBA00022692"/>
    </source>
</evidence>
<dbReference type="Pfam" id="PF00083">
    <property type="entry name" value="Sugar_tr"/>
    <property type="match status" value="1"/>
</dbReference>
<dbReference type="GeneID" id="25281164"/>
<evidence type="ECO:0000256" key="1">
    <source>
        <dbReference type="ARBA" id="ARBA00004141"/>
    </source>
</evidence>
<evidence type="ECO:0000313" key="11">
    <source>
        <dbReference type="Proteomes" id="UP000027920"/>
    </source>
</evidence>
<dbReference type="InterPro" id="IPR050360">
    <property type="entry name" value="MFS_Sugar_Transporters"/>
</dbReference>
<feature type="transmembrane region" description="Helical" evidence="8">
    <location>
        <begin position="110"/>
        <end position="131"/>
    </location>
</feature>
<feature type="transmembrane region" description="Helical" evidence="8">
    <location>
        <begin position="394"/>
        <end position="415"/>
    </location>
</feature>
<sequence>MAKLTNYNIKVCLVVIIAAFSFGFGASIFVTSVGQPGFYRYYDLDPTSLHTANILSAINALFFFGCAVGAIGQCFVADWIGRKGALTSSAIFSIIGSALVAGSVNIPMLFVMRIIQGVGLGMLLALVPLYLTEVAPPQHRGFLTGSTQFSTGIGYIVCSWGSLGCYHAENLTVSWRLPLALACVGPIALYIGLLFVPESPRYLIWKGKKDEAWAILKRLHHDPSNPSEADASAEFTQILRQVEMDKEENPTFWKMFKVPSWRRRSISVLFLLWIYGITNFFPLLIGSLGLTGDVPLILYASYTTVATISIFITMWLVDRFGRRVLLLTGFASVACILFTEALLQWKYQGTSNKAGNNACIFFIFMFIAFFQCIDAPTFVWAAEIFPTTLRAKGVSLAIFAYFAGTITFSTPAPVALQSIKWGMFLIYAGLCVISFVITYFYIPETKGLPVEEIGALFGDTVAVHLTADGEGIVEEKPEEGQVEDNALHIVQKV</sequence>
<dbReference type="Proteomes" id="UP000027920">
    <property type="component" value="Unassembled WGS sequence"/>
</dbReference>
<keyword evidence="3 7" id="KW-0813">Transport</keyword>
<dbReference type="PRINTS" id="PR00171">
    <property type="entry name" value="SUGRTRNSPORT"/>
</dbReference>
<feature type="transmembrane region" description="Helical" evidence="8">
    <location>
        <begin position="12"/>
        <end position="34"/>
    </location>
</feature>
<dbReference type="RefSeq" id="XP_013260911.1">
    <property type="nucleotide sequence ID" value="XM_013405457.1"/>
</dbReference>
<feature type="transmembrane region" description="Helical" evidence="8">
    <location>
        <begin position="54"/>
        <end position="77"/>
    </location>
</feature>
<dbReference type="InterPro" id="IPR020846">
    <property type="entry name" value="MFS_dom"/>
</dbReference>
<dbReference type="AlphaFoldDB" id="A0A072PER0"/>
<keyword evidence="11" id="KW-1185">Reference proteome</keyword>
<feature type="transmembrane region" description="Helical" evidence="8">
    <location>
        <begin position="360"/>
        <end position="382"/>
    </location>
</feature>
<dbReference type="InterPro" id="IPR005829">
    <property type="entry name" value="Sugar_transporter_CS"/>
</dbReference>
<feature type="transmembrane region" description="Helical" evidence="8">
    <location>
        <begin position="143"/>
        <end position="163"/>
    </location>
</feature>
<dbReference type="PROSITE" id="PS50850">
    <property type="entry name" value="MFS"/>
    <property type="match status" value="1"/>
</dbReference>
<dbReference type="PANTHER" id="PTHR48022">
    <property type="entry name" value="PLASTIDIC GLUCOSE TRANSPORTER 4"/>
    <property type="match status" value="1"/>
</dbReference>
<dbReference type="PANTHER" id="PTHR48022:SF11">
    <property type="entry name" value="MONOSACCHARIDE TRANSPORTER (HXT8), PUTATIVE (AFU_ORTHOLOGUE AFUA_2G08120)-RELATED"/>
    <property type="match status" value="1"/>
</dbReference>
<evidence type="ECO:0000256" key="2">
    <source>
        <dbReference type="ARBA" id="ARBA00010992"/>
    </source>
</evidence>
<feature type="domain" description="Major facilitator superfamily (MFS) profile" evidence="9">
    <location>
        <begin position="11"/>
        <end position="446"/>
    </location>
</feature>
<dbReference type="InterPro" id="IPR003663">
    <property type="entry name" value="Sugar/inositol_transpt"/>
</dbReference>
<evidence type="ECO:0000256" key="8">
    <source>
        <dbReference type="SAM" id="Phobius"/>
    </source>
</evidence>
<name>A0A072PER0_9EURO</name>
<dbReference type="InterPro" id="IPR005828">
    <property type="entry name" value="MFS_sugar_transport-like"/>
</dbReference>
<evidence type="ECO:0000256" key="6">
    <source>
        <dbReference type="ARBA" id="ARBA00023136"/>
    </source>
</evidence>
<comment type="subcellular location">
    <subcellularLocation>
        <location evidence="1">Membrane</location>
        <topology evidence="1">Multi-pass membrane protein</topology>
    </subcellularLocation>
</comment>
<feature type="transmembrane region" description="Helical" evidence="8">
    <location>
        <begin position="421"/>
        <end position="442"/>
    </location>
</feature>
<feature type="transmembrane region" description="Helical" evidence="8">
    <location>
        <begin position="84"/>
        <end position="104"/>
    </location>
</feature>
<reference evidence="10 11" key="1">
    <citation type="submission" date="2013-03" db="EMBL/GenBank/DDBJ databases">
        <title>The Genome Sequence of Exophiala aquamarina CBS 119918.</title>
        <authorList>
            <consortium name="The Broad Institute Genomics Platform"/>
            <person name="Cuomo C."/>
            <person name="de Hoog S."/>
            <person name="Gorbushina A."/>
            <person name="Walker B."/>
            <person name="Young S.K."/>
            <person name="Zeng Q."/>
            <person name="Gargeya S."/>
            <person name="Fitzgerald M."/>
            <person name="Haas B."/>
            <person name="Abouelleil A."/>
            <person name="Allen A.W."/>
            <person name="Alvarado L."/>
            <person name="Arachchi H.M."/>
            <person name="Berlin A.M."/>
            <person name="Chapman S.B."/>
            <person name="Gainer-Dewar J."/>
            <person name="Goldberg J."/>
            <person name="Griggs A."/>
            <person name="Gujja S."/>
            <person name="Hansen M."/>
            <person name="Howarth C."/>
            <person name="Imamovic A."/>
            <person name="Ireland A."/>
            <person name="Larimer J."/>
            <person name="McCowan C."/>
            <person name="Murphy C."/>
            <person name="Pearson M."/>
            <person name="Poon T.W."/>
            <person name="Priest M."/>
            <person name="Roberts A."/>
            <person name="Saif S."/>
            <person name="Shea T."/>
            <person name="Sisk P."/>
            <person name="Sykes S."/>
            <person name="Wortman J."/>
            <person name="Nusbaum C."/>
            <person name="Birren B."/>
        </authorList>
    </citation>
    <scope>NUCLEOTIDE SEQUENCE [LARGE SCALE GENOMIC DNA]</scope>
    <source>
        <strain evidence="10 11">CBS 119918</strain>
    </source>
</reference>
<dbReference type="PROSITE" id="PS00216">
    <property type="entry name" value="SUGAR_TRANSPORT_1"/>
    <property type="match status" value="1"/>
</dbReference>
<dbReference type="SUPFAM" id="SSF103473">
    <property type="entry name" value="MFS general substrate transporter"/>
    <property type="match status" value="1"/>
</dbReference>
<evidence type="ECO:0000256" key="5">
    <source>
        <dbReference type="ARBA" id="ARBA00022989"/>
    </source>
</evidence>
<dbReference type="PROSITE" id="PS00217">
    <property type="entry name" value="SUGAR_TRANSPORT_2"/>
    <property type="match status" value="1"/>
</dbReference>
<evidence type="ECO:0000256" key="7">
    <source>
        <dbReference type="RuleBase" id="RU003346"/>
    </source>
</evidence>
<evidence type="ECO:0000259" key="9">
    <source>
        <dbReference type="PROSITE" id="PS50850"/>
    </source>
</evidence>
<keyword evidence="5 8" id="KW-1133">Transmembrane helix</keyword>